<evidence type="ECO:0000313" key="2">
    <source>
        <dbReference type="EMBL" id="CAF1312612.1"/>
    </source>
</evidence>
<dbReference type="Proteomes" id="UP000663829">
    <property type="component" value="Unassembled WGS sequence"/>
</dbReference>
<dbReference type="AlphaFoldDB" id="A0A815EK95"/>
<evidence type="ECO:0008006" key="5">
    <source>
        <dbReference type="Google" id="ProtNLM"/>
    </source>
</evidence>
<protein>
    <recommendedName>
        <fullName evidence="5">Transmembrane protein</fullName>
    </recommendedName>
</protein>
<dbReference type="EMBL" id="CAJOBC010043330">
    <property type="protein sequence ID" value="CAF4151606.1"/>
    <property type="molecule type" value="Genomic_DNA"/>
</dbReference>
<dbReference type="Proteomes" id="UP000681722">
    <property type="component" value="Unassembled WGS sequence"/>
</dbReference>
<organism evidence="2 4">
    <name type="scientific">Didymodactylos carnosus</name>
    <dbReference type="NCBI Taxonomy" id="1234261"/>
    <lineage>
        <taxon>Eukaryota</taxon>
        <taxon>Metazoa</taxon>
        <taxon>Spiralia</taxon>
        <taxon>Gnathifera</taxon>
        <taxon>Rotifera</taxon>
        <taxon>Eurotatoria</taxon>
        <taxon>Bdelloidea</taxon>
        <taxon>Philodinida</taxon>
        <taxon>Philodinidae</taxon>
        <taxon>Didymodactylos</taxon>
    </lineage>
</organism>
<keyword evidence="1" id="KW-0732">Signal</keyword>
<feature type="chain" id="PRO_5036411488" description="Transmembrane protein" evidence="1">
    <location>
        <begin position="19"/>
        <end position="373"/>
    </location>
</feature>
<proteinExistence type="predicted"/>
<comment type="caution">
    <text evidence="2">The sequence shown here is derived from an EMBL/GenBank/DDBJ whole genome shotgun (WGS) entry which is preliminary data.</text>
</comment>
<dbReference type="SUPFAM" id="SSF101898">
    <property type="entry name" value="NHL repeat"/>
    <property type="match status" value="1"/>
</dbReference>
<gene>
    <name evidence="2" type="ORF">GPM918_LOCUS29071</name>
    <name evidence="3" type="ORF">SRO942_LOCUS29624</name>
</gene>
<keyword evidence="4" id="KW-1185">Reference proteome</keyword>
<evidence type="ECO:0000313" key="3">
    <source>
        <dbReference type="EMBL" id="CAF4151606.1"/>
    </source>
</evidence>
<feature type="signal peptide" evidence="1">
    <location>
        <begin position="1"/>
        <end position="18"/>
    </location>
</feature>
<accession>A0A815EK95</accession>
<reference evidence="2" key="1">
    <citation type="submission" date="2021-02" db="EMBL/GenBank/DDBJ databases">
        <authorList>
            <person name="Nowell W R."/>
        </authorList>
    </citation>
    <scope>NUCLEOTIDE SEQUENCE</scope>
</reference>
<sequence length="373" mass="41459">MPIFVITILLSTPTKSSSINFSYYQVTPHLNSSSYSTHYSLTGCLCLCLTCVDCQQIAYLVNSSQNECQISISSTKPDIDSYSTNDNETGVYVLQNSSTSPQCIQTNTISLVYNSTSSTNATQLGSGVQISYTDFGSSSSDQIYAIDNVKANIFKLDSSTLQVIQNGTYSATCTTSLAAKLYASLIYISCPNQILLVHSQTNLSYIQNYSLIAAAQGFTFVNSTFIYYIGAVGDIYTLDMNINTSQQKTKISDSFNAPSNVILFKYNYLFLASSTTKLYRYSIDTNTTDLSQTLSTTAYHIGISFDKCNNLWAIFNRQILIYDQQFNWLTSVSYKQGAVLENSPFNVNVDSNYNFYTSDLNNGVTRYQRTQQC</sequence>
<evidence type="ECO:0000256" key="1">
    <source>
        <dbReference type="SAM" id="SignalP"/>
    </source>
</evidence>
<dbReference type="EMBL" id="CAJNOQ010013011">
    <property type="protein sequence ID" value="CAF1312612.1"/>
    <property type="molecule type" value="Genomic_DNA"/>
</dbReference>
<evidence type="ECO:0000313" key="4">
    <source>
        <dbReference type="Proteomes" id="UP000663829"/>
    </source>
</evidence>
<name>A0A815EK95_9BILA</name>